<organism evidence="1 2">
    <name type="scientific">Xenotaenia resolanae</name>
    <dbReference type="NCBI Taxonomy" id="208358"/>
    <lineage>
        <taxon>Eukaryota</taxon>
        <taxon>Metazoa</taxon>
        <taxon>Chordata</taxon>
        <taxon>Craniata</taxon>
        <taxon>Vertebrata</taxon>
        <taxon>Euteleostomi</taxon>
        <taxon>Actinopterygii</taxon>
        <taxon>Neopterygii</taxon>
        <taxon>Teleostei</taxon>
        <taxon>Neoteleostei</taxon>
        <taxon>Acanthomorphata</taxon>
        <taxon>Ovalentaria</taxon>
        <taxon>Atherinomorphae</taxon>
        <taxon>Cyprinodontiformes</taxon>
        <taxon>Goodeidae</taxon>
        <taxon>Xenotaenia</taxon>
    </lineage>
</organism>
<name>A0ABV0WGA4_9TELE</name>
<comment type="caution">
    <text evidence="1">The sequence shown here is derived from an EMBL/GenBank/DDBJ whole genome shotgun (WGS) entry which is preliminary data.</text>
</comment>
<accession>A0ABV0WGA4</accession>
<dbReference type="Proteomes" id="UP001444071">
    <property type="component" value="Unassembled WGS sequence"/>
</dbReference>
<feature type="non-terminal residue" evidence="1">
    <location>
        <position position="1"/>
    </location>
</feature>
<sequence length="110" mass="12298">EVGYLKEVKLTAAILRSALYCSDECKVVAMDARLTLTLSALWPWLLLDDSTMEAVLELLCVYTANFHPVRGRLPVTMGTVSGSIRLHVCVPADSDQWDMMSKTREHVWSA</sequence>
<dbReference type="PANTHER" id="PTHR31691:SF1">
    <property type="entry name" value="ROTATIN"/>
    <property type="match status" value="1"/>
</dbReference>
<dbReference type="EMBL" id="JAHRIM010045174">
    <property type="protein sequence ID" value="MEQ2268124.1"/>
    <property type="molecule type" value="Genomic_DNA"/>
</dbReference>
<dbReference type="PANTHER" id="PTHR31691">
    <property type="entry name" value="ROTATIN"/>
    <property type="match status" value="1"/>
</dbReference>
<evidence type="ECO:0000313" key="1">
    <source>
        <dbReference type="EMBL" id="MEQ2268124.1"/>
    </source>
</evidence>
<proteinExistence type="predicted"/>
<gene>
    <name evidence="1" type="ORF">XENORESO_015786</name>
</gene>
<reference evidence="1 2" key="1">
    <citation type="submission" date="2021-06" db="EMBL/GenBank/DDBJ databases">
        <authorList>
            <person name="Palmer J.M."/>
        </authorList>
    </citation>
    <scope>NUCLEOTIDE SEQUENCE [LARGE SCALE GENOMIC DNA]</scope>
    <source>
        <strain evidence="1 2">XR_2019</strain>
        <tissue evidence="1">Muscle</tissue>
    </source>
</reference>
<protein>
    <submittedName>
        <fullName evidence="1">Uncharacterized protein</fullName>
    </submittedName>
</protein>
<keyword evidence="2" id="KW-1185">Reference proteome</keyword>
<dbReference type="InterPro" id="IPR030791">
    <property type="entry name" value="Rotatin"/>
</dbReference>
<evidence type="ECO:0000313" key="2">
    <source>
        <dbReference type="Proteomes" id="UP001444071"/>
    </source>
</evidence>